<sequence length="62" mass="7008">MSEKELQTITSDEVGDLPPGVVLAPETEAEPQPKPKYDPNDPEFRKAVMAVVLDMERRRSLR</sequence>
<name>A0ABN7JEN7_9HYPH</name>
<dbReference type="Proteomes" id="UP000606921">
    <property type="component" value="Unassembled WGS sequence"/>
</dbReference>
<dbReference type="RefSeq" id="WP_142590784.1">
    <property type="nucleotide sequence ID" value="NZ_CABFWF030000001.1"/>
</dbReference>
<accession>A0ABN7JEN7</accession>
<reference evidence="2 3" key="1">
    <citation type="submission" date="2020-11" db="EMBL/GenBank/DDBJ databases">
        <authorList>
            <person name="Lassalle F."/>
        </authorList>
    </citation>
    <scope>NUCLEOTIDE SEQUENCE [LARGE SCALE GENOMIC DNA]</scope>
    <source>
        <strain evidence="2 3">JC140</strain>
    </source>
</reference>
<dbReference type="EMBL" id="CABFWF030000001">
    <property type="protein sequence ID" value="CAD7023133.1"/>
    <property type="molecule type" value="Genomic_DNA"/>
</dbReference>
<feature type="region of interest" description="Disordered" evidence="1">
    <location>
        <begin position="1"/>
        <end position="42"/>
    </location>
</feature>
<feature type="compositionally biased region" description="Basic and acidic residues" evidence="1">
    <location>
        <begin position="31"/>
        <end position="42"/>
    </location>
</feature>
<evidence type="ECO:0000256" key="1">
    <source>
        <dbReference type="SAM" id="MobiDB-lite"/>
    </source>
</evidence>
<comment type="caution">
    <text evidence="2">The sequence shown here is derived from an EMBL/GenBank/DDBJ whole genome shotgun (WGS) entry which is preliminary data.</text>
</comment>
<proteinExistence type="predicted"/>
<keyword evidence="3" id="KW-1185">Reference proteome</keyword>
<evidence type="ECO:0008006" key="4">
    <source>
        <dbReference type="Google" id="ProtNLM"/>
    </source>
</evidence>
<evidence type="ECO:0000313" key="2">
    <source>
        <dbReference type="EMBL" id="CAD7023133.1"/>
    </source>
</evidence>
<gene>
    <name evidence="2" type="ORF">REJC140_00104</name>
</gene>
<organism evidence="2 3">
    <name type="scientific">Pseudorhizobium endolithicum</name>
    <dbReference type="NCBI Taxonomy" id="1191678"/>
    <lineage>
        <taxon>Bacteria</taxon>
        <taxon>Pseudomonadati</taxon>
        <taxon>Pseudomonadota</taxon>
        <taxon>Alphaproteobacteria</taxon>
        <taxon>Hyphomicrobiales</taxon>
        <taxon>Rhizobiaceae</taxon>
        <taxon>Rhizobium/Agrobacterium group</taxon>
        <taxon>Pseudorhizobium</taxon>
    </lineage>
</organism>
<protein>
    <recommendedName>
        <fullName evidence="4">Transposase</fullName>
    </recommendedName>
</protein>
<evidence type="ECO:0000313" key="3">
    <source>
        <dbReference type="Proteomes" id="UP000606921"/>
    </source>
</evidence>